<comment type="caution">
    <text evidence="2">The sequence shown here is derived from an EMBL/GenBank/DDBJ whole genome shotgun (WGS) entry which is preliminary data.</text>
</comment>
<dbReference type="Proteomes" id="UP001283361">
    <property type="component" value="Unassembled WGS sequence"/>
</dbReference>
<sequence length="152" mass="16536">MKLKQGEKSSLINRCSLLVSCNILMATKNHLDYCVGLKMPEQAGAKSFYQGHGDHRTFRNRAPSSTIQHQSQYARNPLADPGRPSASTGRNGGARDSTHSRREELPSLPLSLLRALPQLTERTVHSGAQWCSVVHSGAVEMLAASALLETDA</sequence>
<keyword evidence="3" id="KW-1185">Reference proteome</keyword>
<protein>
    <submittedName>
        <fullName evidence="2">Uncharacterized protein</fullName>
    </submittedName>
</protein>
<name>A0AAE0ZK56_9GAST</name>
<evidence type="ECO:0000256" key="1">
    <source>
        <dbReference type="SAM" id="MobiDB-lite"/>
    </source>
</evidence>
<dbReference type="EMBL" id="JAWDGP010003792">
    <property type="protein sequence ID" value="KAK3770665.1"/>
    <property type="molecule type" value="Genomic_DNA"/>
</dbReference>
<feature type="compositionally biased region" description="Basic and acidic residues" evidence="1">
    <location>
        <begin position="96"/>
        <end position="105"/>
    </location>
</feature>
<evidence type="ECO:0000313" key="2">
    <source>
        <dbReference type="EMBL" id="KAK3770665.1"/>
    </source>
</evidence>
<evidence type="ECO:0000313" key="3">
    <source>
        <dbReference type="Proteomes" id="UP001283361"/>
    </source>
</evidence>
<organism evidence="2 3">
    <name type="scientific">Elysia crispata</name>
    <name type="common">lettuce slug</name>
    <dbReference type="NCBI Taxonomy" id="231223"/>
    <lineage>
        <taxon>Eukaryota</taxon>
        <taxon>Metazoa</taxon>
        <taxon>Spiralia</taxon>
        <taxon>Lophotrochozoa</taxon>
        <taxon>Mollusca</taxon>
        <taxon>Gastropoda</taxon>
        <taxon>Heterobranchia</taxon>
        <taxon>Euthyneura</taxon>
        <taxon>Panpulmonata</taxon>
        <taxon>Sacoglossa</taxon>
        <taxon>Placobranchoidea</taxon>
        <taxon>Plakobranchidae</taxon>
        <taxon>Elysia</taxon>
    </lineage>
</organism>
<feature type="compositionally biased region" description="Polar residues" evidence="1">
    <location>
        <begin position="62"/>
        <end position="74"/>
    </location>
</feature>
<dbReference type="AlphaFoldDB" id="A0AAE0ZK56"/>
<reference evidence="2" key="1">
    <citation type="journal article" date="2023" name="G3 (Bethesda)">
        <title>A reference genome for the long-term kleptoplast-retaining sea slug Elysia crispata morphotype clarki.</title>
        <authorList>
            <person name="Eastman K.E."/>
            <person name="Pendleton A.L."/>
            <person name="Shaikh M.A."/>
            <person name="Suttiyut T."/>
            <person name="Ogas R."/>
            <person name="Tomko P."/>
            <person name="Gavelis G."/>
            <person name="Widhalm J.R."/>
            <person name="Wisecaver J.H."/>
        </authorList>
    </citation>
    <scope>NUCLEOTIDE SEQUENCE</scope>
    <source>
        <strain evidence="2">ECLA1</strain>
    </source>
</reference>
<gene>
    <name evidence="2" type="ORF">RRG08_037858</name>
</gene>
<feature type="region of interest" description="Disordered" evidence="1">
    <location>
        <begin position="48"/>
        <end position="106"/>
    </location>
</feature>
<proteinExistence type="predicted"/>
<accession>A0AAE0ZK56</accession>